<dbReference type="InterPro" id="IPR038765">
    <property type="entry name" value="Papain-like_cys_pep_sf"/>
</dbReference>
<sequence length="217" mass="24337">MNKRRITLLASCVLLPLIALATYAAVTRINPNSQHAVGEQLDELNGVAIYYNGGVNTVQGRNLSQDGYNLGLRYQCVEFVKRYYFERHGHRMPDTYGHAKDFFDPTLSDGSLNAKRAMLQFRNGSAEQPQAEDLLVFAPSLLNRFGHVAIIASVGTETLQIAQQNPGPFGSSREDLGLTQREGHWYLEQSRVLGWLRLQPADELTVRPATKEQLNTY</sequence>
<reference evidence="3 4" key="1">
    <citation type="submission" date="2018-10" db="EMBL/GenBank/DDBJ databases">
        <title>Pseudomonas leptonychotis sp. nov., isolated from Weddell seals in Antarctica.</title>
        <authorList>
            <person name="Novakova D."/>
            <person name="Svec P."/>
            <person name="Kralova S."/>
            <person name="Kristofova L."/>
            <person name="Zeman M."/>
            <person name="Pantucek R."/>
            <person name="Maslanova I."/>
            <person name="Sedlacek I."/>
        </authorList>
    </citation>
    <scope>NUCLEOTIDE SEQUENCE [LARGE SCALE GENOMIC DNA]</scope>
    <source>
        <strain evidence="3 4">CCM 8849</strain>
    </source>
</reference>
<gene>
    <name evidence="3" type="ORF">D8779_10450</name>
</gene>
<feature type="chain" id="PRO_5020569283" evidence="1">
    <location>
        <begin position="25"/>
        <end position="217"/>
    </location>
</feature>
<keyword evidence="1" id="KW-0732">Signal</keyword>
<feature type="domain" description="Peptidase C51" evidence="2">
    <location>
        <begin position="51"/>
        <end position="188"/>
    </location>
</feature>
<keyword evidence="4" id="KW-1185">Reference proteome</keyword>
<dbReference type="InterPro" id="IPR007921">
    <property type="entry name" value="CHAP_dom"/>
</dbReference>
<evidence type="ECO:0000313" key="4">
    <source>
        <dbReference type="Proteomes" id="UP000307541"/>
    </source>
</evidence>
<dbReference type="PANTHER" id="PTHR30094:SF0">
    <property type="entry name" value="BIFUNCTIONAL GLUTATHIONYLSPERMIDINE SYNTHETASE_AMIDASE-RELATED"/>
    <property type="match status" value="1"/>
</dbReference>
<dbReference type="InterPro" id="IPR051705">
    <property type="entry name" value="Gsp_Synthetase/Amidase"/>
</dbReference>
<dbReference type="Gene3D" id="3.90.1720.10">
    <property type="entry name" value="endopeptidase domain like (from Nostoc punctiforme)"/>
    <property type="match status" value="1"/>
</dbReference>
<dbReference type="Pfam" id="PF05257">
    <property type="entry name" value="CHAP"/>
    <property type="match status" value="1"/>
</dbReference>
<comment type="caution">
    <text evidence="3">The sequence shown here is derived from an EMBL/GenBank/DDBJ whole genome shotgun (WGS) entry which is preliminary data.</text>
</comment>
<dbReference type="GO" id="GO:0016874">
    <property type="term" value="F:ligase activity"/>
    <property type="evidence" value="ECO:0007669"/>
    <property type="project" value="TreeGrafter"/>
</dbReference>
<proteinExistence type="predicted"/>
<dbReference type="SUPFAM" id="SSF54001">
    <property type="entry name" value="Cysteine proteinases"/>
    <property type="match status" value="1"/>
</dbReference>
<dbReference type="PANTHER" id="PTHR30094">
    <property type="entry name" value="BIFUNCTIONAL GLUTATHIONYLSPERMIDINE SYNTHETASE/AMIDASE-RELATED"/>
    <property type="match status" value="1"/>
</dbReference>
<feature type="signal peptide" evidence="1">
    <location>
        <begin position="1"/>
        <end position="24"/>
    </location>
</feature>
<dbReference type="PROSITE" id="PS50911">
    <property type="entry name" value="CHAP"/>
    <property type="match status" value="1"/>
</dbReference>
<accession>A0A4T2A4A6</accession>
<evidence type="ECO:0000259" key="2">
    <source>
        <dbReference type="PROSITE" id="PS50911"/>
    </source>
</evidence>
<name>A0A4T2A4A6_9PSED</name>
<evidence type="ECO:0000313" key="3">
    <source>
        <dbReference type="EMBL" id="TIH11069.1"/>
    </source>
</evidence>
<dbReference type="RefSeq" id="WP_136664340.1">
    <property type="nucleotide sequence ID" value="NZ_RFLV01000001.1"/>
</dbReference>
<organism evidence="3 4">
    <name type="scientific">Pseudomonas leptonychotis</name>
    <dbReference type="NCBI Taxonomy" id="2448482"/>
    <lineage>
        <taxon>Bacteria</taxon>
        <taxon>Pseudomonadati</taxon>
        <taxon>Pseudomonadota</taxon>
        <taxon>Gammaproteobacteria</taxon>
        <taxon>Pseudomonadales</taxon>
        <taxon>Pseudomonadaceae</taxon>
        <taxon>Pseudomonas</taxon>
    </lineage>
</organism>
<dbReference type="AlphaFoldDB" id="A0A4T2A4A6"/>
<dbReference type="OrthoDB" id="9765517at2"/>
<dbReference type="EMBL" id="RFLV01000001">
    <property type="protein sequence ID" value="TIH11069.1"/>
    <property type="molecule type" value="Genomic_DNA"/>
</dbReference>
<evidence type="ECO:0000256" key="1">
    <source>
        <dbReference type="SAM" id="SignalP"/>
    </source>
</evidence>
<dbReference type="Proteomes" id="UP000307541">
    <property type="component" value="Unassembled WGS sequence"/>
</dbReference>
<protein>
    <submittedName>
        <fullName evidence="3">CHAP domain-containing protein</fullName>
    </submittedName>
</protein>